<gene>
    <name evidence="1" type="ORF">AGOR_G00133040</name>
</gene>
<keyword evidence="2" id="KW-1185">Reference proteome</keyword>
<organism evidence="1 2">
    <name type="scientific">Albula goreensis</name>
    <dbReference type="NCBI Taxonomy" id="1534307"/>
    <lineage>
        <taxon>Eukaryota</taxon>
        <taxon>Metazoa</taxon>
        <taxon>Chordata</taxon>
        <taxon>Craniata</taxon>
        <taxon>Vertebrata</taxon>
        <taxon>Euteleostomi</taxon>
        <taxon>Actinopterygii</taxon>
        <taxon>Neopterygii</taxon>
        <taxon>Teleostei</taxon>
        <taxon>Albuliformes</taxon>
        <taxon>Albulidae</taxon>
        <taxon>Albula</taxon>
    </lineage>
</organism>
<evidence type="ECO:0000313" key="1">
    <source>
        <dbReference type="EMBL" id="KAI1892407.1"/>
    </source>
</evidence>
<dbReference type="Proteomes" id="UP000829720">
    <property type="component" value="Unassembled WGS sequence"/>
</dbReference>
<accession>A0A8T3D9Z8</accession>
<sequence>MERLEPLDLQDLLGLLEREESRASLAPLVSRVCLDLLAPLVREESLVTRVSLEKAELLVLLDPEVSAVSQEREVVPDLRVCRDPVVFPELQEQTDPRELLDQAAAQVPRDPLAFRACPERGAPPESQDPRVTEVTMARKDLRELLAKMAQEV</sequence>
<protein>
    <submittedName>
        <fullName evidence="1">Uncharacterized protein</fullName>
    </submittedName>
</protein>
<dbReference type="AlphaFoldDB" id="A0A8T3D9Z8"/>
<proteinExistence type="predicted"/>
<reference evidence="1" key="1">
    <citation type="submission" date="2021-01" db="EMBL/GenBank/DDBJ databases">
        <authorList>
            <person name="Zahm M."/>
            <person name="Roques C."/>
            <person name="Cabau C."/>
            <person name="Klopp C."/>
            <person name="Donnadieu C."/>
            <person name="Jouanno E."/>
            <person name="Lampietro C."/>
            <person name="Louis A."/>
            <person name="Herpin A."/>
            <person name="Echchiki A."/>
            <person name="Berthelot C."/>
            <person name="Parey E."/>
            <person name="Roest-Crollius H."/>
            <person name="Braasch I."/>
            <person name="Postlethwait J."/>
            <person name="Bobe J."/>
            <person name="Montfort J."/>
            <person name="Bouchez O."/>
            <person name="Begum T."/>
            <person name="Mejri S."/>
            <person name="Adams A."/>
            <person name="Chen W.-J."/>
            <person name="Guiguen Y."/>
        </authorList>
    </citation>
    <scope>NUCLEOTIDE SEQUENCE</scope>
    <source>
        <tissue evidence="1">Blood</tissue>
    </source>
</reference>
<name>A0A8T3D9Z8_9TELE</name>
<comment type="caution">
    <text evidence="1">The sequence shown here is derived from an EMBL/GenBank/DDBJ whole genome shotgun (WGS) entry which is preliminary data.</text>
</comment>
<evidence type="ECO:0000313" key="2">
    <source>
        <dbReference type="Proteomes" id="UP000829720"/>
    </source>
</evidence>
<dbReference type="OrthoDB" id="8939548at2759"/>
<dbReference type="EMBL" id="JAERUA010000012">
    <property type="protein sequence ID" value="KAI1892407.1"/>
    <property type="molecule type" value="Genomic_DNA"/>
</dbReference>